<organism evidence="7 8">
    <name type="scientific">Flavobacterium calami</name>
    <dbReference type="NCBI Taxonomy" id="3139144"/>
    <lineage>
        <taxon>Bacteria</taxon>
        <taxon>Pseudomonadati</taxon>
        <taxon>Bacteroidota</taxon>
        <taxon>Flavobacteriia</taxon>
        <taxon>Flavobacteriales</taxon>
        <taxon>Flavobacteriaceae</taxon>
        <taxon>Flavobacterium</taxon>
    </lineage>
</organism>
<dbReference type="CDD" id="cd07185">
    <property type="entry name" value="OmpA_C-like"/>
    <property type="match status" value="1"/>
</dbReference>
<dbReference type="RefSeq" id="WP_341693771.1">
    <property type="nucleotide sequence ID" value="NZ_JBBYHS010000015.1"/>
</dbReference>
<dbReference type="InterPro" id="IPR006664">
    <property type="entry name" value="OMP_bac"/>
</dbReference>
<feature type="chain" id="PRO_5047339142" evidence="5">
    <location>
        <begin position="20"/>
        <end position="418"/>
    </location>
</feature>
<dbReference type="SUPFAM" id="SSF103088">
    <property type="entry name" value="OmpA-like"/>
    <property type="match status" value="1"/>
</dbReference>
<comment type="subcellular location">
    <subcellularLocation>
        <location evidence="1">Cell outer membrane</location>
    </subcellularLocation>
</comment>
<evidence type="ECO:0000256" key="3">
    <source>
        <dbReference type="ARBA" id="ARBA00023237"/>
    </source>
</evidence>
<evidence type="ECO:0000256" key="5">
    <source>
        <dbReference type="SAM" id="SignalP"/>
    </source>
</evidence>
<sequence>MKKIILLLVLIATLGDVTAQTSIGESLTDVDFNKWSIEFAGGINKPTQPMKYYTEKVSPYVVDLGARYMFNTKFGLKADFGFNSFQEGKGSKPFDTKYYRFDIQGVANLGRIMDFQTWTNTIGLLLHTGFGGAYFEDKNSSLDDKMINYMVGVTTQIKLSDKLALTADFTTIVNALQDNTYDAAAKNPEKGFAGALFNGTLGLTVYLGKSQKHADWIIITDREATALKDRVDELEKMLIDSDKDGVADYLDLEPNTIAGLMVDSKGRAIDTNNNAIPDELERYLTKTYPKATSGDDPVSDKESITKLVNGGYVAAYFDFNKSTPTEASLDGINFVLNYLRNNPSATVEITGYADEIGNSSYNEKLANERSDNVKNILTKAKIAPERITITSGGIDASVDKDSALARKLARRVTFKIKN</sequence>
<dbReference type="PROSITE" id="PS51123">
    <property type="entry name" value="OMPA_2"/>
    <property type="match status" value="1"/>
</dbReference>
<feature type="domain" description="OmpA-like" evidence="6">
    <location>
        <begin position="304"/>
        <end position="418"/>
    </location>
</feature>
<dbReference type="Proteomes" id="UP001485226">
    <property type="component" value="Unassembled WGS sequence"/>
</dbReference>
<dbReference type="InterPro" id="IPR006665">
    <property type="entry name" value="OmpA-like"/>
</dbReference>
<dbReference type="Gene3D" id="3.30.1330.60">
    <property type="entry name" value="OmpA-like domain"/>
    <property type="match status" value="1"/>
</dbReference>
<dbReference type="Pfam" id="PF00691">
    <property type="entry name" value="OmpA"/>
    <property type="match status" value="1"/>
</dbReference>
<evidence type="ECO:0000256" key="2">
    <source>
        <dbReference type="ARBA" id="ARBA00023136"/>
    </source>
</evidence>
<proteinExistence type="predicted"/>
<dbReference type="InterPro" id="IPR050330">
    <property type="entry name" value="Bact_OuterMem_StrucFunc"/>
</dbReference>
<feature type="signal peptide" evidence="5">
    <location>
        <begin position="1"/>
        <end position="19"/>
    </location>
</feature>
<evidence type="ECO:0000259" key="6">
    <source>
        <dbReference type="PROSITE" id="PS51123"/>
    </source>
</evidence>
<keyword evidence="5" id="KW-0732">Signal</keyword>
<dbReference type="PRINTS" id="PR01021">
    <property type="entry name" value="OMPADOMAIN"/>
</dbReference>
<dbReference type="PANTHER" id="PTHR30329">
    <property type="entry name" value="STATOR ELEMENT OF FLAGELLAR MOTOR COMPLEX"/>
    <property type="match status" value="1"/>
</dbReference>
<gene>
    <name evidence="7" type="ORF">AAEO57_14630</name>
</gene>
<keyword evidence="8" id="KW-1185">Reference proteome</keyword>
<dbReference type="EMBL" id="JBBYHS010000015">
    <property type="protein sequence ID" value="MEL1255022.1"/>
    <property type="molecule type" value="Genomic_DNA"/>
</dbReference>
<evidence type="ECO:0000256" key="1">
    <source>
        <dbReference type="ARBA" id="ARBA00004442"/>
    </source>
</evidence>
<keyword evidence="2 4" id="KW-0472">Membrane</keyword>
<keyword evidence="3" id="KW-0998">Cell outer membrane</keyword>
<protein>
    <submittedName>
        <fullName evidence="7">OmpA family protein</fullName>
    </submittedName>
</protein>
<dbReference type="InterPro" id="IPR028974">
    <property type="entry name" value="TSP_type-3_rpt"/>
</dbReference>
<dbReference type="PANTHER" id="PTHR30329:SF21">
    <property type="entry name" value="LIPOPROTEIN YIAD-RELATED"/>
    <property type="match status" value="1"/>
</dbReference>
<dbReference type="InterPro" id="IPR036737">
    <property type="entry name" value="OmpA-like_sf"/>
</dbReference>
<accession>A0ABU9ITP4</accession>
<comment type="caution">
    <text evidence="7">The sequence shown here is derived from an EMBL/GenBank/DDBJ whole genome shotgun (WGS) entry which is preliminary data.</text>
</comment>
<evidence type="ECO:0000313" key="7">
    <source>
        <dbReference type="EMBL" id="MEL1255022.1"/>
    </source>
</evidence>
<evidence type="ECO:0000313" key="8">
    <source>
        <dbReference type="Proteomes" id="UP001485226"/>
    </source>
</evidence>
<dbReference type="SUPFAM" id="SSF103647">
    <property type="entry name" value="TSP type-3 repeat"/>
    <property type="match status" value="1"/>
</dbReference>
<reference evidence="7 8" key="1">
    <citation type="submission" date="2024-04" db="EMBL/GenBank/DDBJ databases">
        <title>Flavobacterium sp. DGU38 16S ribosomal RNA gene Genome sequencing and assembly.</title>
        <authorList>
            <person name="Park S."/>
        </authorList>
    </citation>
    <scope>NUCLEOTIDE SEQUENCE [LARGE SCALE GENOMIC DNA]</scope>
    <source>
        <strain evidence="7 8">DGU38</strain>
    </source>
</reference>
<name>A0ABU9ITP4_9FLAO</name>
<evidence type="ECO:0000256" key="4">
    <source>
        <dbReference type="PROSITE-ProRule" id="PRU00473"/>
    </source>
</evidence>